<dbReference type="AlphaFoldDB" id="A0A383EET5"/>
<gene>
    <name evidence="1" type="ORF">METZ01_LOCUS508226</name>
</gene>
<sequence length="100" mass="11006">GSDTPSKEEYTILKVKKIEQGNLWLFKARVKYGKIDLTLPMPIPVKWAGDTPVISLDNLTIPGLGTFSAHVVIDGKKYAGTWKHGKAGGHMFGVIEKLKE</sequence>
<feature type="non-terminal residue" evidence="1">
    <location>
        <position position="1"/>
    </location>
</feature>
<accession>A0A383EET5</accession>
<organism evidence="1">
    <name type="scientific">marine metagenome</name>
    <dbReference type="NCBI Taxonomy" id="408172"/>
    <lineage>
        <taxon>unclassified sequences</taxon>
        <taxon>metagenomes</taxon>
        <taxon>ecological metagenomes</taxon>
    </lineage>
</organism>
<evidence type="ECO:0000313" key="1">
    <source>
        <dbReference type="EMBL" id="SVE55372.1"/>
    </source>
</evidence>
<name>A0A383EET5_9ZZZZ</name>
<dbReference type="EMBL" id="UINC01225347">
    <property type="protein sequence ID" value="SVE55372.1"/>
    <property type="molecule type" value="Genomic_DNA"/>
</dbReference>
<protein>
    <submittedName>
        <fullName evidence="1">Uncharacterized protein</fullName>
    </submittedName>
</protein>
<proteinExistence type="predicted"/>
<reference evidence="1" key="1">
    <citation type="submission" date="2018-05" db="EMBL/GenBank/DDBJ databases">
        <authorList>
            <person name="Lanie J.A."/>
            <person name="Ng W.-L."/>
            <person name="Kazmierczak K.M."/>
            <person name="Andrzejewski T.M."/>
            <person name="Davidsen T.M."/>
            <person name="Wayne K.J."/>
            <person name="Tettelin H."/>
            <person name="Glass J.I."/>
            <person name="Rusch D."/>
            <person name="Podicherti R."/>
            <person name="Tsui H.-C.T."/>
            <person name="Winkler M.E."/>
        </authorList>
    </citation>
    <scope>NUCLEOTIDE SEQUENCE</scope>
</reference>